<reference evidence="2 3" key="1">
    <citation type="journal article" date="2021" name="Genome Biol.">
        <title>AFLAP: assembly-free linkage analysis pipeline using k-mers from genome sequencing data.</title>
        <authorList>
            <person name="Fletcher K."/>
            <person name="Zhang L."/>
            <person name="Gil J."/>
            <person name="Han R."/>
            <person name="Cavanaugh K."/>
            <person name="Michelmore R."/>
        </authorList>
    </citation>
    <scope>NUCLEOTIDE SEQUENCE [LARGE SCALE GENOMIC DNA]</scope>
    <source>
        <strain evidence="2 3">SF5</strain>
    </source>
</reference>
<dbReference type="AlphaFoldDB" id="A0A976FS62"/>
<protein>
    <submittedName>
        <fullName evidence="2">Uncharacterized protein</fullName>
    </submittedName>
</protein>
<proteinExistence type="predicted"/>
<comment type="caution">
    <text evidence="2">The sequence shown here is derived from an EMBL/GenBank/DDBJ whole genome shotgun (WGS) entry which is preliminary data.</text>
</comment>
<dbReference type="EMBL" id="SHOA02000015">
    <property type="protein sequence ID" value="TDH71546.1"/>
    <property type="molecule type" value="Genomic_DNA"/>
</dbReference>
<gene>
    <name evidence="2" type="ORF">CCR75_001083</name>
</gene>
<sequence length="302" mass="34149">MDDAIRTLSIEMANDKDASFIGKTEAELEILAHYAKMGRRRAAVGMICGSSIMAGLWKISKNQKRVACIFAMIDNFYKVKYSLNRCFGSWWRIWRFLRHHKHPSKLILGPFNAPNGQVTICSSSTDHTKIPNNSFVKELNEKFERSAAHADTWEQDSNAPTGFDSKTAKTISSTPRQFDNATPSSVPPIIGLDLPRKAKDSSGQDHDNLKEHQDSGTRSPFFFGAKSPSDDNSEYHDRDAPLSRDSYTQFSHESGRPRSDQEMPPILHEEDDYFFGSSAEPDAPAKSTTWDEIRRRASKQRK</sequence>
<accession>A0A976FS62</accession>
<evidence type="ECO:0000313" key="2">
    <source>
        <dbReference type="EMBL" id="TDH71546.1"/>
    </source>
</evidence>
<organism evidence="2 3">
    <name type="scientific">Bremia lactucae</name>
    <name type="common">Lettuce downy mildew</name>
    <dbReference type="NCBI Taxonomy" id="4779"/>
    <lineage>
        <taxon>Eukaryota</taxon>
        <taxon>Sar</taxon>
        <taxon>Stramenopiles</taxon>
        <taxon>Oomycota</taxon>
        <taxon>Peronosporomycetes</taxon>
        <taxon>Peronosporales</taxon>
        <taxon>Peronosporaceae</taxon>
        <taxon>Bremia</taxon>
    </lineage>
</organism>
<dbReference type="KEGG" id="blac:94344859"/>
<feature type="compositionally biased region" description="Polar residues" evidence="1">
    <location>
        <begin position="168"/>
        <end position="184"/>
    </location>
</feature>
<evidence type="ECO:0000313" key="3">
    <source>
        <dbReference type="Proteomes" id="UP000294530"/>
    </source>
</evidence>
<name>A0A976FS62_BRELC</name>
<dbReference type="OrthoDB" id="70132at2759"/>
<keyword evidence="3" id="KW-1185">Reference proteome</keyword>
<feature type="compositionally biased region" description="Basic and acidic residues" evidence="1">
    <location>
        <begin position="194"/>
        <end position="215"/>
    </location>
</feature>
<dbReference type="Proteomes" id="UP000294530">
    <property type="component" value="Unassembled WGS sequence"/>
</dbReference>
<feature type="region of interest" description="Disordered" evidence="1">
    <location>
        <begin position="149"/>
        <end position="302"/>
    </location>
</feature>
<dbReference type="RefSeq" id="XP_067821045.1">
    <property type="nucleotide sequence ID" value="XM_067959188.1"/>
</dbReference>
<feature type="compositionally biased region" description="Basic and acidic residues" evidence="1">
    <location>
        <begin position="233"/>
        <end position="242"/>
    </location>
</feature>
<dbReference type="GeneID" id="94344859"/>
<evidence type="ECO:0000256" key="1">
    <source>
        <dbReference type="SAM" id="MobiDB-lite"/>
    </source>
</evidence>